<keyword evidence="8" id="KW-0626">Porin</keyword>
<feature type="domain" description="Porin" evidence="12">
    <location>
        <begin position="7"/>
        <end position="350"/>
    </location>
</feature>
<evidence type="ECO:0000256" key="1">
    <source>
        <dbReference type="ARBA" id="ARBA00004571"/>
    </source>
</evidence>
<dbReference type="GO" id="GO:0006811">
    <property type="term" value="P:monoatomic ion transport"/>
    <property type="evidence" value="ECO:0007669"/>
    <property type="project" value="UniProtKB-KW"/>
</dbReference>
<keyword evidence="4" id="KW-1134">Transmembrane beta strand</keyword>
<dbReference type="Gene3D" id="2.40.160.10">
    <property type="entry name" value="Porin"/>
    <property type="match status" value="1"/>
</dbReference>
<accession>A0A840BKZ0</accession>
<dbReference type="CDD" id="cd00342">
    <property type="entry name" value="gram_neg_porins"/>
    <property type="match status" value="1"/>
</dbReference>
<dbReference type="Proteomes" id="UP000561045">
    <property type="component" value="Unassembled WGS sequence"/>
</dbReference>
<evidence type="ECO:0000256" key="5">
    <source>
        <dbReference type="ARBA" id="ARBA00022692"/>
    </source>
</evidence>
<dbReference type="Pfam" id="PF13609">
    <property type="entry name" value="Porin_4"/>
    <property type="match status" value="1"/>
</dbReference>
<keyword evidence="14" id="KW-1185">Reference proteome</keyword>
<evidence type="ECO:0000256" key="9">
    <source>
        <dbReference type="ARBA" id="ARBA00023136"/>
    </source>
</evidence>
<evidence type="ECO:0000256" key="7">
    <source>
        <dbReference type="ARBA" id="ARBA00023065"/>
    </source>
</evidence>
<gene>
    <name evidence="13" type="ORF">GGR36_001600</name>
</gene>
<name>A0A840BKZ0_9RHOO</name>
<evidence type="ECO:0000259" key="12">
    <source>
        <dbReference type="Pfam" id="PF13609"/>
    </source>
</evidence>
<dbReference type="GO" id="GO:0009279">
    <property type="term" value="C:cell outer membrane"/>
    <property type="evidence" value="ECO:0007669"/>
    <property type="project" value="UniProtKB-SubCell"/>
</dbReference>
<evidence type="ECO:0000256" key="6">
    <source>
        <dbReference type="ARBA" id="ARBA00022729"/>
    </source>
</evidence>
<dbReference type="PANTHER" id="PTHR34501:SF9">
    <property type="entry name" value="MAJOR OUTER MEMBRANE PROTEIN P.IA"/>
    <property type="match status" value="1"/>
</dbReference>
<keyword evidence="7" id="KW-0406">Ion transport</keyword>
<dbReference type="GO" id="GO:0046930">
    <property type="term" value="C:pore complex"/>
    <property type="evidence" value="ECO:0007669"/>
    <property type="project" value="UniProtKB-KW"/>
</dbReference>
<dbReference type="InterPro" id="IPR023614">
    <property type="entry name" value="Porin_dom_sf"/>
</dbReference>
<dbReference type="AlphaFoldDB" id="A0A840BKZ0"/>
<evidence type="ECO:0000313" key="14">
    <source>
        <dbReference type="Proteomes" id="UP000561045"/>
    </source>
</evidence>
<evidence type="ECO:0000256" key="4">
    <source>
        <dbReference type="ARBA" id="ARBA00022452"/>
    </source>
</evidence>
<keyword evidence="3" id="KW-0813">Transport</keyword>
<proteinExistence type="predicted"/>
<dbReference type="EMBL" id="JACIET010000001">
    <property type="protein sequence ID" value="MBB4012292.1"/>
    <property type="molecule type" value="Genomic_DNA"/>
</dbReference>
<evidence type="ECO:0000256" key="11">
    <source>
        <dbReference type="SAM" id="SignalP"/>
    </source>
</evidence>
<keyword evidence="5" id="KW-0812">Transmembrane</keyword>
<evidence type="ECO:0000256" key="8">
    <source>
        <dbReference type="ARBA" id="ARBA00023114"/>
    </source>
</evidence>
<keyword evidence="6 11" id="KW-0732">Signal</keyword>
<sequence>MQKKLIAVAIAGLAAVPAFAADTSVTLYGLIDMGASWRGNNYDNATAARTGVDSGQMNGSRLGVRGSEEIMPGLKANFRFEAGIAADIGGSNQGTVSTGQKTTKVCTNAACTTTANAVTTEQTTNQRVWGRASWVGLQGDYAEMRLGRMYTPKFNMYADNIDPFGLGSVAETNNIFTHIVARADNAVYVTTPFFGNVFAVEAMYSTKTSGDEAAANAGDTRLIDIQPKLKFGPATFFVDYTQQNVHNATTKKGSVDAGVAADFKVVKATLAYARVKDETVAKVNGSTRGWDRWNVAGTVPMGNLSLLAQYSYSKDRNSLKEKAEQIGFGGLYSLSKRTTVYSVYSKINTDPSVKSGYEVADATNSGNGYRAGFNLGVRHTF</sequence>
<dbReference type="GO" id="GO:0015288">
    <property type="term" value="F:porin activity"/>
    <property type="evidence" value="ECO:0007669"/>
    <property type="project" value="UniProtKB-KW"/>
</dbReference>
<dbReference type="RefSeq" id="WP_183634111.1">
    <property type="nucleotide sequence ID" value="NZ_BAABLE010000011.1"/>
</dbReference>
<evidence type="ECO:0000256" key="10">
    <source>
        <dbReference type="ARBA" id="ARBA00023237"/>
    </source>
</evidence>
<protein>
    <submittedName>
        <fullName evidence="13">Putative porin</fullName>
    </submittedName>
</protein>
<dbReference type="SUPFAM" id="SSF56935">
    <property type="entry name" value="Porins"/>
    <property type="match status" value="1"/>
</dbReference>
<dbReference type="InterPro" id="IPR050298">
    <property type="entry name" value="Gram-neg_bact_OMP"/>
</dbReference>
<keyword evidence="10" id="KW-0998">Cell outer membrane</keyword>
<dbReference type="InterPro" id="IPR033900">
    <property type="entry name" value="Gram_neg_porin_domain"/>
</dbReference>
<keyword evidence="9" id="KW-0472">Membrane</keyword>
<dbReference type="PANTHER" id="PTHR34501">
    <property type="entry name" value="PROTEIN YDDL-RELATED"/>
    <property type="match status" value="1"/>
</dbReference>
<comment type="subcellular location">
    <subcellularLocation>
        <location evidence="1">Cell outer membrane</location>
        <topology evidence="1">Multi-pass membrane protein</topology>
    </subcellularLocation>
</comment>
<comment type="caution">
    <text evidence="13">The sequence shown here is derived from an EMBL/GenBank/DDBJ whole genome shotgun (WGS) entry which is preliminary data.</text>
</comment>
<feature type="signal peptide" evidence="11">
    <location>
        <begin position="1"/>
        <end position="20"/>
    </location>
</feature>
<comment type="subunit">
    <text evidence="2">Homotrimer.</text>
</comment>
<evidence type="ECO:0000256" key="3">
    <source>
        <dbReference type="ARBA" id="ARBA00022448"/>
    </source>
</evidence>
<feature type="chain" id="PRO_5032733474" evidence="11">
    <location>
        <begin position="21"/>
        <end position="381"/>
    </location>
</feature>
<reference evidence="13 14" key="1">
    <citation type="submission" date="2020-08" db="EMBL/GenBank/DDBJ databases">
        <title>Genomic Encyclopedia of Type Strains, Phase IV (KMG-IV): sequencing the most valuable type-strain genomes for metagenomic binning, comparative biology and taxonomic classification.</title>
        <authorList>
            <person name="Goeker M."/>
        </authorList>
    </citation>
    <scope>NUCLEOTIDE SEQUENCE [LARGE SCALE GENOMIC DNA]</scope>
    <source>
        <strain evidence="13 14">DSM 106739</strain>
    </source>
</reference>
<evidence type="ECO:0000313" key="13">
    <source>
        <dbReference type="EMBL" id="MBB4012292.1"/>
    </source>
</evidence>
<organism evidence="13 14">
    <name type="scientific">Niveibacterium umoris</name>
    <dbReference type="NCBI Taxonomy" id="1193620"/>
    <lineage>
        <taxon>Bacteria</taxon>
        <taxon>Pseudomonadati</taxon>
        <taxon>Pseudomonadota</taxon>
        <taxon>Betaproteobacteria</taxon>
        <taxon>Rhodocyclales</taxon>
        <taxon>Rhodocyclaceae</taxon>
        <taxon>Niveibacterium</taxon>
    </lineage>
</organism>
<evidence type="ECO:0000256" key="2">
    <source>
        <dbReference type="ARBA" id="ARBA00011233"/>
    </source>
</evidence>